<evidence type="ECO:0000313" key="1">
    <source>
        <dbReference type="EMBL" id="SVB65899.1"/>
    </source>
</evidence>
<name>A0A382FT94_9ZZZZ</name>
<dbReference type="EMBL" id="UINC01051574">
    <property type="protein sequence ID" value="SVB65899.1"/>
    <property type="molecule type" value="Genomic_DNA"/>
</dbReference>
<sequence length="90" mass="9430">MPVITARDYNNAKMNPKSTGIRHSLTVAMIKLCALFFGITAAVGASDTPLPPSVVELMQANGISESSISVVMRKVGSAQSTVSYNAATSR</sequence>
<reference evidence="1" key="1">
    <citation type="submission" date="2018-05" db="EMBL/GenBank/DDBJ databases">
        <authorList>
            <person name="Lanie J.A."/>
            <person name="Ng W.-L."/>
            <person name="Kazmierczak K.M."/>
            <person name="Andrzejewski T.M."/>
            <person name="Davidsen T.M."/>
            <person name="Wayne K.J."/>
            <person name="Tettelin H."/>
            <person name="Glass J.I."/>
            <person name="Rusch D."/>
            <person name="Podicherti R."/>
            <person name="Tsui H.-C.T."/>
            <person name="Winkler M.E."/>
        </authorList>
    </citation>
    <scope>NUCLEOTIDE SEQUENCE</scope>
</reference>
<proteinExistence type="predicted"/>
<gene>
    <name evidence="1" type="ORF">METZ01_LOCUS218753</name>
</gene>
<accession>A0A382FT94</accession>
<protein>
    <submittedName>
        <fullName evidence="1">Uncharacterized protein</fullName>
    </submittedName>
</protein>
<organism evidence="1">
    <name type="scientific">marine metagenome</name>
    <dbReference type="NCBI Taxonomy" id="408172"/>
    <lineage>
        <taxon>unclassified sequences</taxon>
        <taxon>metagenomes</taxon>
        <taxon>ecological metagenomes</taxon>
    </lineage>
</organism>
<dbReference type="AlphaFoldDB" id="A0A382FT94"/>
<feature type="non-terminal residue" evidence="1">
    <location>
        <position position="90"/>
    </location>
</feature>